<dbReference type="PANTHER" id="PTHR43142:SF1">
    <property type="entry name" value="CARBOXYLIC ESTER HYDROLASE"/>
    <property type="match status" value="1"/>
</dbReference>
<dbReference type="SMR" id="B3LYI4"/>
<keyword evidence="2" id="KW-0719">Serine esterase</keyword>
<evidence type="ECO:0000313" key="9">
    <source>
        <dbReference type="Proteomes" id="UP000007801"/>
    </source>
</evidence>
<dbReference type="AlphaFoldDB" id="B3LYI4"/>
<dbReference type="Gene3D" id="3.40.50.1820">
    <property type="entry name" value="alpha/beta hydrolase"/>
    <property type="match status" value="1"/>
</dbReference>
<evidence type="ECO:0000256" key="5">
    <source>
        <dbReference type="ARBA" id="ARBA00023180"/>
    </source>
</evidence>
<dbReference type="InterPro" id="IPR002018">
    <property type="entry name" value="CarbesteraseB"/>
</dbReference>
<evidence type="ECO:0000259" key="7">
    <source>
        <dbReference type="Pfam" id="PF00135"/>
    </source>
</evidence>
<dbReference type="EC" id="3.1.1.1" evidence="6"/>
<feature type="domain" description="Carboxylesterase type B" evidence="7">
    <location>
        <begin position="11"/>
        <end position="517"/>
    </location>
</feature>
<keyword evidence="9" id="KW-1185">Reference proteome</keyword>
<dbReference type="Pfam" id="PF00135">
    <property type="entry name" value="COesterase"/>
    <property type="match status" value="1"/>
</dbReference>
<proteinExistence type="inferred from homology"/>
<keyword evidence="3" id="KW-0378">Hydrolase</keyword>
<evidence type="ECO:0000256" key="1">
    <source>
        <dbReference type="ARBA" id="ARBA00005964"/>
    </source>
</evidence>
<name>B3LYI4_DROAN</name>
<gene>
    <name evidence="8" type="primary">Dana\GF17294</name>
    <name evidence="8" type="synonym">dana_GLEANR_18561</name>
    <name evidence="8" type="ORF">GF17294</name>
</gene>
<reference evidence="8 9" key="1">
    <citation type="journal article" date="2007" name="Nature">
        <title>Evolution of genes and genomes on the Drosophila phylogeny.</title>
        <authorList>
            <consortium name="Drosophila 12 Genomes Consortium"/>
            <person name="Clark A.G."/>
            <person name="Eisen M.B."/>
            <person name="Smith D.R."/>
            <person name="Bergman C.M."/>
            <person name="Oliver B."/>
            <person name="Markow T.A."/>
            <person name="Kaufman T.C."/>
            <person name="Kellis M."/>
            <person name="Gelbart W."/>
            <person name="Iyer V.N."/>
            <person name="Pollard D.A."/>
            <person name="Sackton T.B."/>
            <person name="Larracuente A.M."/>
            <person name="Singh N.D."/>
            <person name="Abad J.P."/>
            <person name="Abt D.N."/>
            <person name="Adryan B."/>
            <person name="Aguade M."/>
            <person name="Akashi H."/>
            <person name="Anderson W.W."/>
            <person name="Aquadro C.F."/>
            <person name="Ardell D.H."/>
            <person name="Arguello R."/>
            <person name="Artieri C.G."/>
            <person name="Barbash D.A."/>
            <person name="Barker D."/>
            <person name="Barsanti P."/>
            <person name="Batterham P."/>
            <person name="Batzoglou S."/>
            <person name="Begun D."/>
            <person name="Bhutkar A."/>
            <person name="Blanco E."/>
            <person name="Bosak S.A."/>
            <person name="Bradley R.K."/>
            <person name="Brand A.D."/>
            <person name="Brent M.R."/>
            <person name="Brooks A.N."/>
            <person name="Brown R.H."/>
            <person name="Butlin R.K."/>
            <person name="Caggese C."/>
            <person name="Calvi B.R."/>
            <person name="Bernardo de Carvalho A."/>
            <person name="Caspi A."/>
            <person name="Castrezana S."/>
            <person name="Celniker S.E."/>
            <person name="Chang J.L."/>
            <person name="Chapple C."/>
            <person name="Chatterji S."/>
            <person name="Chinwalla A."/>
            <person name="Civetta A."/>
            <person name="Clifton S.W."/>
            <person name="Comeron J.M."/>
            <person name="Costello J.C."/>
            <person name="Coyne J.A."/>
            <person name="Daub J."/>
            <person name="David R.G."/>
            <person name="Delcher A.L."/>
            <person name="Delehaunty K."/>
            <person name="Do C.B."/>
            <person name="Ebling H."/>
            <person name="Edwards K."/>
            <person name="Eickbush T."/>
            <person name="Evans J.D."/>
            <person name="Filipski A."/>
            <person name="Findeiss S."/>
            <person name="Freyhult E."/>
            <person name="Fulton L."/>
            <person name="Fulton R."/>
            <person name="Garcia A.C."/>
            <person name="Gardiner A."/>
            <person name="Garfield D.A."/>
            <person name="Garvin B.E."/>
            <person name="Gibson G."/>
            <person name="Gilbert D."/>
            <person name="Gnerre S."/>
            <person name="Godfrey J."/>
            <person name="Good R."/>
            <person name="Gotea V."/>
            <person name="Gravely B."/>
            <person name="Greenberg A.J."/>
            <person name="Griffiths-Jones S."/>
            <person name="Gross S."/>
            <person name="Guigo R."/>
            <person name="Gustafson E.A."/>
            <person name="Haerty W."/>
            <person name="Hahn M.W."/>
            <person name="Halligan D.L."/>
            <person name="Halpern A.L."/>
            <person name="Halter G.M."/>
            <person name="Han M.V."/>
            <person name="Heger A."/>
            <person name="Hillier L."/>
            <person name="Hinrichs A.S."/>
            <person name="Holmes I."/>
            <person name="Hoskins R.A."/>
            <person name="Hubisz M.J."/>
            <person name="Hultmark D."/>
            <person name="Huntley M.A."/>
            <person name="Jaffe D.B."/>
            <person name="Jagadeeshan S."/>
            <person name="Jeck W.R."/>
            <person name="Johnson J."/>
            <person name="Jones C.D."/>
            <person name="Jordan W.C."/>
            <person name="Karpen G.H."/>
            <person name="Kataoka E."/>
            <person name="Keightley P.D."/>
            <person name="Kheradpour P."/>
            <person name="Kirkness E.F."/>
            <person name="Koerich L.B."/>
            <person name="Kristiansen K."/>
            <person name="Kudrna D."/>
            <person name="Kulathinal R.J."/>
            <person name="Kumar S."/>
            <person name="Kwok R."/>
            <person name="Lander E."/>
            <person name="Langley C.H."/>
            <person name="Lapoint R."/>
            <person name="Lazzaro B.P."/>
            <person name="Lee S.J."/>
            <person name="Levesque L."/>
            <person name="Li R."/>
            <person name="Lin C.F."/>
            <person name="Lin M.F."/>
            <person name="Lindblad-Toh K."/>
            <person name="Llopart A."/>
            <person name="Long M."/>
            <person name="Low L."/>
            <person name="Lozovsky E."/>
            <person name="Lu J."/>
            <person name="Luo M."/>
            <person name="Machado C.A."/>
            <person name="Makalowski W."/>
            <person name="Marzo M."/>
            <person name="Matsuda M."/>
            <person name="Matzkin L."/>
            <person name="McAllister B."/>
            <person name="McBride C.S."/>
            <person name="McKernan B."/>
            <person name="McKernan K."/>
            <person name="Mendez-Lago M."/>
            <person name="Minx P."/>
            <person name="Mollenhauer M.U."/>
            <person name="Montooth K."/>
            <person name="Mount S.M."/>
            <person name="Mu X."/>
            <person name="Myers E."/>
            <person name="Negre B."/>
            <person name="Newfeld S."/>
            <person name="Nielsen R."/>
            <person name="Noor M.A."/>
            <person name="O'Grady P."/>
            <person name="Pachter L."/>
            <person name="Papaceit M."/>
            <person name="Parisi M.J."/>
            <person name="Parisi M."/>
            <person name="Parts L."/>
            <person name="Pedersen J.S."/>
            <person name="Pesole G."/>
            <person name="Phillippy A.M."/>
            <person name="Ponting C.P."/>
            <person name="Pop M."/>
            <person name="Porcelli D."/>
            <person name="Powell J.R."/>
            <person name="Prohaska S."/>
            <person name="Pruitt K."/>
            <person name="Puig M."/>
            <person name="Quesneville H."/>
            <person name="Ram K.R."/>
            <person name="Rand D."/>
            <person name="Rasmussen M.D."/>
            <person name="Reed L.K."/>
            <person name="Reenan R."/>
            <person name="Reily A."/>
            <person name="Remington K.A."/>
            <person name="Rieger T.T."/>
            <person name="Ritchie M.G."/>
            <person name="Robin C."/>
            <person name="Rogers Y.H."/>
            <person name="Rohde C."/>
            <person name="Rozas J."/>
            <person name="Rubenfield M.J."/>
            <person name="Ruiz A."/>
            <person name="Russo S."/>
            <person name="Salzberg S.L."/>
            <person name="Sanchez-Gracia A."/>
            <person name="Saranga D.J."/>
            <person name="Sato H."/>
            <person name="Schaeffer S.W."/>
            <person name="Schatz M.C."/>
            <person name="Schlenke T."/>
            <person name="Schwartz R."/>
            <person name="Segarra C."/>
            <person name="Singh R.S."/>
            <person name="Sirot L."/>
            <person name="Sirota M."/>
            <person name="Sisneros N.B."/>
            <person name="Smith C.D."/>
            <person name="Smith T.F."/>
            <person name="Spieth J."/>
            <person name="Stage D.E."/>
            <person name="Stark A."/>
            <person name="Stephan W."/>
            <person name="Strausberg R.L."/>
            <person name="Strempel S."/>
            <person name="Sturgill D."/>
            <person name="Sutton G."/>
            <person name="Sutton G.G."/>
            <person name="Tao W."/>
            <person name="Teichmann S."/>
            <person name="Tobari Y.N."/>
            <person name="Tomimura Y."/>
            <person name="Tsolas J.M."/>
            <person name="Valente V.L."/>
            <person name="Venter E."/>
            <person name="Venter J.C."/>
            <person name="Vicario S."/>
            <person name="Vieira F.G."/>
            <person name="Vilella A.J."/>
            <person name="Villasante A."/>
            <person name="Walenz B."/>
            <person name="Wang J."/>
            <person name="Wasserman M."/>
            <person name="Watts T."/>
            <person name="Wilson D."/>
            <person name="Wilson R.K."/>
            <person name="Wing R.A."/>
            <person name="Wolfner M.F."/>
            <person name="Wong A."/>
            <person name="Wong G.K."/>
            <person name="Wu C.I."/>
            <person name="Wu G."/>
            <person name="Yamamoto D."/>
            <person name="Yang H.P."/>
            <person name="Yang S.P."/>
            <person name="Yorke J.A."/>
            <person name="Yoshida K."/>
            <person name="Zdobnov E."/>
            <person name="Zhang P."/>
            <person name="Zhang Y."/>
            <person name="Zimin A.V."/>
            <person name="Baldwin J."/>
            <person name="Abdouelleil A."/>
            <person name="Abdulkadir J."/>
            <person name="Abebe A."/>
            <person name="Abera B."/>
            <person name="Abreu J."/>
            <person name="Acer S.C."/>
            <person name="Aftuck L."/>
            <person name="Alexander A."/>
            <person name="An P."/>
            <person name="Anderson E."/>
            <person name="Anderson S."/>
            <person name="Arachi H."/>
            <person name="Azer M."/>
            <person name="Bachantsang P."/>
            <person name="Barry A."/>
            <person name="Bayul T."/>
            <person name="Berlin A."/>
            <person name="Bessette D."/>
            <person name="Bloom T."/>
            <person name="Blye J."/>
            <person name="Boguslavskiy L."/>
            <person name="Bonnet C."/>
            <person name="Boukhgalter B."/>
            <person name="Bourzgui I."/>
            <person name="Brown A."/>
            <person name="Cahill P."/>
            <person name="Channer S."/>
            <person name="Cheshatsang Y."/>
            <person name="Chuda L."/>
            <person name="Citroen M."/>
            <person name="Collymore A."/>
            <person name="Cooke P."/>
            <person name="Costello M."/>
            <person name="D'Aco K."/>
            <person name="Daza R."/>
            <person name="De Haan G."/>
            <person name="DeGray S."/>
            <person name="DeMaso C."/>
            <person name="Dhargay N."/>
            <person name="Dooley K."/>
            <person name="Dooley E."/>
            <person name="Doricent M."/>
            <person name="Dorje P."/>
            <person name="Dorjee K."/>
            <person name="Dupes A."/>
            <person name="Elong R."/>
            <person name="Falk J."/>
            <person name="Farina A."/>
            <person name="Faro S."/>
            <person name="Ferguson D."/>
            <person name="Fisher S."/>
            <person name="Foley C.D."/>
            <person name="Franke A."/>
            <person name="Friedrich D."/>
            <person name="Gadbois L."/>
            <person name="Gearin G."/>
            <person name="Gearin C.R."/>
            <person name="Giannoukos G."/>
            <person name="Goode T."/>
            <person name="Graham J."/>
            <person name="Grandbois E."/>
            <person name="Grewal S."/>
            <person name="Gyaltsen K."/>
            <person name="Hafez N."/>
            <person name="Hagos B."/>
            <person name="Hall J."/>
            <person name="Henson C."/>
            <person name="Hollinger A."/>
            <person name="Honan T."/>
            <person name="Huard M.D."/>
            <person name="Hughes L."/>
            <person name="Hurhula B."/>
            <person name="Husby M.E."/>
            <person name="Kamat A."/>
            <person name="Kanga B."/>
            <person name="Kashin S."/>
            <person name="Khazanovich D."/>
            <person name="Kisner P."/>
            <person name="Lance K."/>
            <person name="Lara M."/>
            <person name="Lee W."/>
            <person name="Lennon N."/>
            <person name="Letendre F."/>
            <person name="LeVine R."/>
            <person name="Lipovsky A."/>
            <person name="Liu X."/>
            <person name="Liu J."/>
            <person name="Liu S."/>
            <person name="Lokyitsang T."/>
            <person name="Lokyitsang Y."/>
            <person name="Lubonja R."/>
            <person name="Lui A."/>
            <person name="MacDonald P."/>
            <person name="Magnisalis V."/>
            <person name="Maru K."/>
            <person name="Matthews C."/>
            <person name="McCusker W."/>
            <person name="McDonough S."/>
            <person name="Mehta T."/>
            <person name="Meldrim J."/>
            <person name="Meneus L."/>
            <person name="Mihai O."/>
            <person name="Mihalev A."/>
            <person name="Mihova T."/>
            <person name="Mittelman R."/>
            <person name="Mlenga V."/>
            <person name="Montmayeur A."/>
            <person name="Mulrain L."/>
            <person name="Navidi A."/>
            <person name="Naylor J."/>
            <person name="Negash T."/>
            <person name="Nguyen T."/>
            <person name="Nguyen N."/>
            <person name="Nicol R."/>
            <person name="Norbu C."/>
            <person name="Norbu N."/>
            <person name="Novod N."/>
            <person name="O'Neill B."/>
            <person name="Osman S."/>
            <person name="Markiewicz E."/>
            <person name="Oyono O.L."/>
            <person name="Patti C."/>
            <person name="Phunkhang P."/>
            <person name="Pierre F."/>
            <person name="Priest M."/>
            <person name="Raghuraman S."/>
            <person name="Rege F."/>
            <person name="Reyes R."/>
            <person name="Rise C."/>
            <person name="Rogov P."/>
            <person name="Ross K."/>
            <person name="Ryan E."/>
            <person name="Settipalli S."/>
            <person name="Shea T."/>
            <person name="Sherpa N."/>
            <person name="Shi L."/>
            <person name="Shih D."/>
            <person name="Sparrow T."/>
            <person name="Spaulding J."/>
            <person name="Stalker J."/>
            <person name="Stange-Thomann N."/>
            <person name="Stavropoulos S."/>
            <person name="Stone C."/>
            <person name="Strader C."/>
            <person name="Tesfaye S."/>
            <person name="Thomson T."/>
            <person name="Thoulutsang Y."/>
            <person name="Thoulutsang D."/>
            <person name="Topham K."/>
            <person name="Topping I."/>
            <person name="Tsamla T."/>
            <person name="Vassiliev H."/>
            <person name="Vo A."/>
            <person name="Wangchuk T."/>
            <person name="Wangdi T."/>
            <person name="Weiand M."/>
            <person name="Wilkinson J."/>
            <person name="Wilson A."/>
            <person name="Yadav S."/>
            <person name="Young G."/>
            <person name="Yu Q."/>
            <person name="Zembek L."/>
            <person name="Zhong D."/>
            <person name="Zimmer A."/>
            <person name="Zwirko Z."/>
            <person name="Jaffe D.B."/>
            <person name="Alvarez P."/>
            <person name="Brockman W."/>
            <person name="Butler J."/>
            <person name="Chin C."/>
            <person name="Gnerre S."/>
            <person name="Grabherr M."/>
            <person name="Kleber M."/>
            <person name="Mauceli E."/>
            <person name="MacCallum I."/>
        </authorList>
    </citation>
    <scope>NUCLEOTIDE SEQUENCE [LARGE SCALE GENOMIC DNA]</scope>
    <source>
        <strain evidence="9">Tucson 14024-0371.13</strain>
    </source>
</reference>
<sequence>MNSLLFSRETSPVIQTTHGKIRGTVLKSLYDELFYAFDGIPYAVPPLGTLRFREPHDIKPWYGIRDCSKPQSKCLQVSSYTKQVEGSEDCLYLNVSVKKLVSEKPLPVMVYIHGGGYKGGDSSRQAWGPDYFMREDVIYISIGHRLGPFGFLNFSDRSLDIPGNAGLKDIILALRWIKANATRFNGDPERITLFGHSSGSMIVHLLLVSPQTEGLFHKAILMAGYSMELNRLPDMEFRLAKHLGYEGENIDSQVLDYLMKADPNLLVSANFFTKAENATGFLLAFVPCVESYATKNAVLLGEPIDLHRNAWGNRIPIILGVNSGEGLGAFMRLNPTQLKDYQSNPERVLPSILRYRCDPGKRRELGQQLLSYFCQFHGHQLTMENLKNLDNLFTHNMVHSMNRVIQSRLAYGKAPSYLYRFDFDSPDFNFYRIRFGGKEVRGVGHVDELGYIFVIPATFKLDQTRPEFTAICRMVAMWVSFAATSDPNADITKPLVQWKPLNRFGPRMLLNINEELKFMPQPEYSKLTIYDRLFEQAEVPLF</sequence>
<dbReference type="GO" id="GO:0106435">
    <property type="term" value="F:carboxylesterase activity"/>
    <property type="evidence" value="ECO:0007669"/>
    <property type="project" value="UniProtKB-EC"/>
</dbReference>
<evidence type="ECO:0000256" key="4">
    <source>
        <dbReference type="ARBA" id="ARBA00023157"/>
    </source>
</evidence>
<dbReference type="InterPro" id="IPR029058">
    <property type="entry name" value="AB_hydrolase_fold"/>
</dbReference>
<evidence type="ECO:0000256" key="3">
    <source>
        <dbReference type="ARBA" id="ARBA00022801"/>
    </source>
</evidence>
<comment type="similarity">
    <text evidence="1">Belongs to the type-B carboxylesterase/lipase family.</text>
</comment>
<dbReference type="HOGENOM" id="CLU_006586_13_2_1"/>
<dbReference type="InParanoid" id="B3LYI4"/>
<dbReference type="OrthoDB" id="19653at2759"/>
<keyword evidence="4" id="KW-1015">Disulfide bond</keyword>
<evidence type="ECO:0000256" key="2">
    <source>
        <dbReference type="ARBA" id="ARBA00022487"/>
    </source>
</evidence>
<accession>B3LYI4</accession>
<protein>
    <recommendedName>
        <fullName evidence="6">carboxylesterase</fullName>
        <ecNumber evidence="6">3.1.1.1</ecNumber>
    </recommendedName>
</protein>
<keyword evidence="5" id="KW-0325">Glycoprotein</keyword>
<evidence type="ECO:0000313" key="8">
    <source>
        <dbReference type="EMBL" id="EDV41847.2"/>
    </source>
</evidence>
<dbReference type="eggNOG" id="KOG1516">
    <property type="taxonomic scope" value="Eukaryota"/>
</dbReference>
<dbReference type="STRING" id="7217.B3LYI4"/>
<dbReference type="PANTHER" id="PTHR43142">
    <property type="entry name" value="CARBOXYLIC ESTER HYDROLASE"/>
    <property type="match status" value="1"/>
</dbReference>
<evidence type="ECO:0000256" key="6">
    <source>
        <dbReference type="ARBA" id="ARBA00039155"/>
    </source>
</evidence>
<organism evidence="8 9">
    <name type="scientific">Drosophila ananassae</name>
    <name type="common">Fruit fly</name>
    <dbReference type="NCBI Taxonomy" id="7217"/>
    <lineage>
        <taxon>Eukaryota</taxon>
        <taxon>Metazoa</taxon>
        <taxon>Ecdysozoa</taxon>
        <taxon>Arthropoda</taxon>
        <taxon>Hexapoda</taxon>
        <taxon>Insecta</taxon>
        <taxon>Pterygota</taxon>
        <taxon>Neoptera</taxon>
        <taxon>Endopterygota</taxon>
        <taxon>Diptera</taxon>
        <taxon>Brachycera</taxon>
        <taxon>Muscomorpha</taxon>
        <taxon>Ephydroidea</taxon>
        <taxon>Drosophilidae</taxon>
        <taxon>Drosophila</taxon>
        <taxon>Sophophora</taxon>
    </lineage>
</organism>
<dbReference type="FunCoup" id="B3LYI4">
    <property type="interactions" value="2"/>
</dbReference>
<dbReference type="SUPFAM" id="SSF53474">
    <property type="entry name" value="alpha/beta-Hydrolases"/>
    <property type="match status" value="1"/>
</dbReference>
<dbReference type="EMBL" id="CH902617">
    <property type="protein sequence ID" value="EDV41847.2"/>
    <property type="molecule type" value="Genomic_DNA"/>
</dbReference>
<dbReference type="Proteomes" id="UP000007801">
    <property type="component" value="Unassembled WGS sequence"/>
</dbReference>
<dbReference type="ESTHER" id="droan-b3lyi4">
    <property type="family name" value="Carb_B_Arthropoda"/>
</dbReference>